<dbReference type="GO" id="GO:0003723">
    <property type="term" value="F:RNA binding"/>
    <property type="evidence" value="ECO:0007669"/>
    <property type="project" value="UniProtKB-UniRule"/>
</dbReference>
<dbReference type="WBParaSite" id="nRc.2.0.1.t33525-RA">
    <property type="protein sequence ID" value="nRc.2.0.1.t33525-RA"/>
    <property type="gene ID" value="nRc.2.0.1.g33525"/>
</dbReference>
<sequence length="408" mass="44617">MSTVQGNYAKIAIIGSTVAYLSAGMALYYIYKRYRDRQRSKNRRKLSKTLSSASLHIKKEREGCDCKHCTGVEKILSCDLMQSCRRENDDQNDALECNVTQKVARNLQHENTENIKADPAAPEIITNATTFVSLKIDNSTGNVQNNNGKSHLSGIDCVDSQVCDVEVSSTMRQQDQHILGDDFSHNMIHSKNECVNSPSISSDGECSQDSGKGASMGLTTSTSPVNDLVGIELPPMYEFEVPQDIVGLIIGRKGATIKYFTEESGAHILNLPEGVSCEVTLSSMVDASHFFVQQPTHPTFPSLARLDQYLLAVYSQPAGVPGLPKPIEKSEGWSAEANAFFEKCVHGKLSEAVLLAKEKDSLIPMVELYCSVDGKMEKISQLLVDNGYAALVDCSTESYADSLATCNF</sequence>
<dbReference type="Gene3D" id="2.40.50.90">
    <property type="match status" value="1"/>
</dbReference>
<name>A0A915K429_ROMCU</name>
<dbReference type="AlphaFoldDB" id="A0A915K429"/>
<keyword evidence="3" id="KW-0472">Membrane</keyword>
<dbReference type="Pfam" id="PF00013">
    <property type="entry name" value="KH_1"/>
    <property type="match status" value="1"/>
</dbReference>
<organism evidence="5 6">
    <name type="scientific">Romanomermis culicivorax</name>
    <name type="common">Nematode worm</name>
    <dbReference type="NCBI Taxonomy" id="13658"/>
    <lineage>
        <taxon>Eukaryota</taxon>
        <taxon>Metazoa</taxon>
        <taxon>Ecdysozoa</taxon>
        <taxon>Nematoda</taxon>
        <taxon>Enoplea</taxon>
        <taxon>Dorylaimia</taxon>
        <taxon>Mermithida</taxon>
        <taxon>Mermithoidea</taxon>
        <taxon>Mermithidae</taxon>
        <taxon>Romanomermis</taxon>
    </lineage>
</organism>
<evidence type="ECO:0000256" key="1">
    <source>
        <dbReference type="PROSITE-ProRule" id="PRU00117"/>
    </source>
</evidence>
<dbReference type="InterPro" id="IPR036612">
    <property type="entry name" value="KH_dom_type_1_sf"/>
</dbReference>
<proteinExistence type="predicted"/>
<evidence type="ECO:0000313" key="6">
    <source>
        <dbReference type="WBParaSite" id="nRc.2.0.1.t33525-RA"/>
    </source>
</evidence>
<dbReference type="InterPro" id="IPR035437">
    <property type="entry name" value="SNase_OB-fold_sf"/>
</dbReference>
<evidence type="ECO:0000256" key="2">
    <source>
        <dbReference type="SAM" id="MobiDB-lite"/>
    </source>
</evidence>
<dbReference type="Gene3D" id="3.30.1370.10">
    <property type="entry name" value="K Homology domain, type 1"/>
    <property type="match status" value="1"/>
</dbReference>
<feature type="compositionally biased region" description="Polar residues" evidence="2">
    <location>
        <begin position="198"/>
        <end position="210"/>
    </location>
</feature>
<feature type="domain" description="K Homology" evidence="4">
    <location>
        <begin position="237"/>
        <end position="282"/>
    </location>
</feature>
<keyword evidence="1" id="KW-0694">RNA-binding</keyword>
<protein>
    <submittedName>
        <fullName evidence="6">K Homology domain-containing protein</fullName>
    </submittedName>
</protein>
<dbReference type="InterPro" id="IPR004088">
    <property type="entry name" value="KH_dom_type_1"/>
</dbReference>
<dbReference type="SUPFAM" id="SSF54791">
    <property type="entry name" value="Eukaryotic type KH-domain (KH-domain type I)"/>
    <property type="match status" value="1"/>
</dbReference>
<reference evidence="6" key="1">
    <citation type="submission" date="2022-11" db="UniProtKB">
        <authorList>
            <consortium name="WormBaseParasite"/>
        </authorList>
    </citation>
    <scope>IDENTIFICATION</scope>
</reference>
<accession>A0A915K429</accession>
<evidence type="ECO:0000259" key="4">
    <source>
        <dbReference type="Pfam" id="PF00013"/>
    </source>
</evidence>
<dbReference type="PROSITE" id="PS50084">
    <property type="entry name" value="KH_TYPE_1"/>
    <property type="match status" value="1"/>
</dbReference>
<evidence type="ECO:0000256" key="3">
    <source>
        <dbReference type="SAM" id="Phobius"/>
    </source>
</evidence>
<feature type="region of interest" description="Disordered" evidence="2">
    <location>
        <begin position="198"/>
        <end position="219"/>
    </location>
</feature>
<keyword evidence="3" id="KW-0812">Transmembrane</keyword>
<feature type="transmembrane region" description="Helical" evidence="3">
    <location>
        <begin position="12"/>
        <end position="31"/>
    </location>
</feature>
<keyword evidence="3" id="KW-1133">Transmembrane helix</keyword>
<dbReference type="Proteomes" id="UP000887565">
    <property type="component" value="Unplaced"/>
</dbReference>
<evidence type="ECO:0000313" key="5">
    <source>
        <dbReference type="Proteomes" id="UP000887565"/>
    </source>
</evidence>
<keyword evidence="5" id="KW-1185">Reference proteome</keyword>